<dbReference type="OrthoDB" id="4790304at2"/>
<evidence type="ECO:0000259" key="2">
    <source>
        <dbReference type="PROSITE" id="PS50943"/>
    </source>
</evidence>
<evidence type="ECO:0000313" key="3">
    <source>
        <dbReference type="EMBL" id="OXM49127.1"/>
    </source>
</evidence>
<reference evidence="3 4" key="1">
    <citation type="submission" date="2017-07" db="EMBL/GenBank/DDBJ databases">
        <title>Amycolatopsis thailandensis Genome sequencing and assembly.</title>
        <authorList>
            <person name="Kaur N."/>
            <person name="Mayilraj S."/>
        </authorList>
    </citation>
    <scope>NUCLEOTIDE SEQUENCE [LARGE SCALE GENOMIC DNA]</scope>
    <source>
        <strain evidence="3 4">JCM 16380</strain>
    </source>
</reference>
<dbReference type="AlphaFoldDB" id="A0A229RR39"/>
<dbReference type="Pfam" id="PF13560">
    <property type="entry name" value="HTH_31"/>
    <property type="match status" value="1"/>
</dbReference>
<dbReference type="Proteomes" id="UP000215223">
    <property type="component" value="Unassembled WGS sequence"/>
</dbReference>
<feature type="domain" description="HTH cro/C1-type" evidence="2">
    <location>
        <begin position="35"/>
        <end position="82"/>
    </location>
</feature>
<dbReference type="InterPro" id="IPR001387">
    <property type="entry name" value="Cro/C1-type_HTH"/>
</dbReference>
<dbReference type="Gene3D" id="1.10.260.40">
    <property type="entry name" value="lambda repressor-like DNA-binding domains"/>
    <property type="match status" value="1"/>
</dbReference>
<sequence length="298" mass="33594">MQARKELSDFLRSRRDRLRPEDVGLTSVGRRRTPGLRRTEIAHLAGISVDYYVRMEQGRDGRPSPTVLEALSRVLGLDEDERSHLYTLARSEPAPRRANSDEEVRPSVRRLLELLNPSTPAFVVGRRMEVLAWNDLAVALLTDFEACRPPLRNMVWHGFCDPAARQLYVDWEQMARQELAHLRVAVGRYPDDPGIVALVGELFLKSEDFRQWWENHDVQDRSHGLREFDHPLVGKLELHYESLSVPGVLDQKLVTYTADKGSPSQAALEALAAAAAETKRAHAEREAGPENRVAAPGG</sequence>
<dbReference type="PROSITE" id="PS50943">
    <property type="entry name" value="HTH_CROC1"/>
    <property type="match status" value="1"/>
</dbReference>
<gene>
    <name evidence="3" type="ORF">CFP71_30705</name>
</gene>
<dbReference type="SMART" id="SM00530">
    <property type="entry name" value="HTH_XRE"/>
    <property type="match status" value="1"/>
</dbReference>
<accession>A0A229RR39</accession>
<dbReference type="GO" id="GO:0003677">
    <property type="term" value="F:DNA binding"/>
    <property type="evidence" value="ECO:0007669"/>
    <property type="project" value="InterPro"/>
</dbReference>
<proteinExistence type="predicted"/>
<dbReference type="CDD" id="cd00093">
    <property type="entry name" value="HTH_XRE"/>
    <property type="match status" value="1"/>
</dbReference>
<dbReference type="EMBL" id="NMQT01000115">
    <property type="protein sequence ID" value="OXM49127.1"/>
    <property type="molecule type" value="Genomic_DNA"/>
</dbReference>
<dbReference type="PANTHER" id="PTHR35010">
    <property type="entry name" value="BLL4672 PROTEIN-RELATED"/>
    <property type="match status" value="1"/>
</dbReference>
<name>A0A229RR39_9PSEU</name>
<dbReference type="Pfam" id="PF17765">
    <property type="entry name" value="MLTR_LBD"/>
    <property type="match status" value="1"/>
</dbReference>
<feature type="region of interest" description="Disordered" evidence="1">
    <location>
        <begin position="277"/>
        <end position="298"/>
    </location>
</feature>
<dbReference type="PANTHER" id="PTHR35010:SF2">
    <property type="entry name" value="BLL4672 PROTEIN"/>
    <property type="match status" value="1"/>
</dbReference>
<evidence type="ECO:0000256" key="1">
    <source>
        <dbReference type="SAM" id="MobiDB-lite"/>
    </source>
</evidence>
<keyword evidence="4" id="KW-1185">Reference proteome</keyword>
<dbReference type="RefSeq" id="WP_093937450.1">
    <property type="nucleotide sequence ID" value="NZ_JBHUSO010000617.1"/>
</dbReference>
<feature type="compositionally biased region" description="Basic and acidic residues" evidence="1">
    <location>
        <begin position="277"/>
        <end position="289"/>
    </location>
</feature>
<comment type="caution">
    <text evidence="3">The sequence shown here is derived from an EMBL/GenBank/DDBJ whole genome shotgun (WGS) entry which is preliminary data.</text>
</comment>
<protein>
    <submittedName>
        <fullName evidence="3">Transcriptional regulator</fullName>
    </submittedName>
</protein>
<dbReference type="SUPFAM" id="SSF47413">
    <property type="entry name" value="lambda repressor-like DNA-binding domains"/>
    <property type="match status" value="1"/>
</dbReference>
<organism evidence="3 4">
    <name type="scientific">Amycolatopsis thailandensis</name>
    <dbReference type="NCBI Taxonomy" id="589330"/>
    <lineage>
        <taxon>Bacteria</taxon>
        <taxon>Bacillati</taxon>
        <taxon>Actinomycetota</taxon>
        <taxon>Actinomycetes</taxon>
        <taxon>Pseudonocardiales</taxon>
        <taxon>Pseudonocardiaceae</taxon>
        <taxon>Amycolatopsis</taxon>
    </lineage>
</organism>
<dbReference type="InterPro" id="IPR010982">
    <property type="entry name" value="Lambda_DNA-bd_dom_sf"/>
</dbReference>
<dbReference type="InterPro" id="IPR041413">
    <property type="entry name" value="MLTR_LBD"/>
</dbReference>
<evidence type="ECO:0000313" key="4">
    <source>
        <dbReference type="Proteomes" id="UP000215223"/>
    </source>
</evidence>
<dbReference type="Gene3D" id="3.30.450.180">
    <property type="match status" value="1"/>
</dbReference>